<protein>
    <recommendedName>
        <fullName evidence="3">histidine kinase</fullName>
        <ecNumber evidence="3">2.7.13.3</ecNumber>
    </recommendedName>
</protein>
<dbReference type="STRING" id="168384.SAMN05660368_03217"/>
<keyword evidence="9" id="KW-0418">Kinase</keyword>
<evidence type="ECO:0000256" key="12">
    <source>
        <dbReference type="ARBA" id="ARBA00023012"/>
    </source>
</evidence>
<accession>C6LJA3</accession>
<dbReference type="PANTHER" id="PTHR34220:SF11">
    <property type="entry name" value="SENSOR PROTEIN KINASE HPTS"/>
    <property type="match status" value="1"/>
</dbReference>
<dbReference type="AlphaFoldDB" id="C6LJA3"/>
<dbReference type="SMART" id="SM00304">
    <property type="entry name" value="HAMP"/>
    <property type="match status" value="1"/>
</dbReference>
<name>C6LJA3_9FIRM</name>
<dbReference type="Pfam" id="PF00672">
    <property type="entry name" value="HAMP"/>
    <property type="match status" value="1"/>
</dbReference>
<dbReference type="SMART" id="SM00387">
    <property type="entry name" value="HATPase_c"/>
    <property type="match status" value="1"/>
</dbReference>
<sequence>MQDKKPEEKKRIYSSMFVKMFIAFILIGLIPLLLTGQILYMRLSSSVEEVMISNASQMAVNMGKNVSDLIGKYDDITQSLYDYTSDDYLYFYELLDDTELEEEERERQITNILYNIMNMDRSIQNVRFIYDKIYNVSRDSTKNMDIRKVLDAQWKPREEDLNSLYIMPTHSESNYYYNSEEKVFTMARNYMDVSTMRTAGSRRMGTLYVDFDPSELEILEEGMDMGEDSEVVVADAKDGTVIYSRDSEKVTQKNQSISGILEALEGESGVYRTEDSIYAYCSVENTDWKVLASISRQNIEGMYMDSGRFVLGMLGAAVLILVAFYGFSRYTSRPVRTLKDAMEKMQKGELDTRVDIRSHDEIQVLGEGFNEMADHLQQYIDQVYVAELRQKDAELAALKSTIKPHYLYNTLEVIRMTAISENAEKASRLIDSLSKQLRYLIGNESDQVTLKEELENIREYFYIVKVRYENLYDLEMDVPADCLHLKVLKLILQPAIENAVKHGLRPKKGAGKVRISVLRRSGCLCITVMDDGVGMPEEKVQEITDLLGKDTIGSRKGETISIGIKNTYDRIVKNYGNSYGFQITSCENLGTIVEYTLPVLEE</sequence>
<reference evidence="16" key="1">
    <citation type="submission" date="2009-07" db="EMBL/GenBank/DDBJ databases">
        <authorList>
            <person name="Weinstock G."/>
            <person name="Sodergren E."/>
            <person name="Clifton S."/>
            <person name="Fulton L."/>
            <person name="Fulton B."/>
            <person name="Courtney L."/>
            <person name="Fronick C."/>
            <person name="Harrison M."/>
            <person name="Strong C."/>
            <person name="Farmer C."/>
            <person name="Delahaunty K."/>
            <person name="Markovic C."/>
            <person name="Hall O."/>
            <person name="Minx P."/>
            <person name="Tomlinson C."/>
            <person name="Mitreva M."/>
            <person name="Nelson J."/>
            <person name="Hou S."/>
            <person name="Wollam A."/>
            <person name="Pepin K.H."/>
            <person name="Johnson M."/>
            <person name="Bhonagiri V."/>
            <person name="Nash W.E."/>
            <person name="Warren W."/>
            <person name="Chinwalla A."/>
            <person name="Mardis E.R."/>
            <person name="Wilson R.K."/>
        </authorList>
    </citation>
    <scope>NUCLEOTIDE SEQUENCE [LARGE SCALE GENOMIC DNA]</scope>
    <source>
        <strain evidence="16">DSM 14469</strain>
    </source>
</reference>
<dbReference type="PROSITE" id="PS50885">
    <property type="entry name" value="HAMP"/>
    <property type="match status" value="1"/>
</dbReference>
<evidence type="ECO:0000256" key="8">
    <source>
        <dbReference type="ARBA" id="ARBA00022741"/>
    </source>
</evidence>
<gene>
    <name evidence="16" type="ORF">BRYFOR_08738</name>
</gene>
<dbReference type="OrthoDB" id="9809348at2"/>
<dbReference type="RefSeq" id="WP_006863502.1">
    <property type="nucleotide sequence ID" value="NZ_ACCL02000020.1"/>
</dbReference>
<dbReference type="Gene3D" id="3.30.450.20">
    <property type="entry name" value="PAS domain"/>
    <property type="match status" value="1"/>
</dbReference>
<keyword evidence="8" id="KW-0547">Nucleotide-binding</keyword>
<evidence type="ECO:0000256" key="3">
    <source>
        <dbReference type="ARBA" id="ARBA00012438"/>
    </source>
</evidence>
<evidence type="ECO:0000256" key="7">
    <source>
        <dbReference type="ARBA" id="ARBA00022692"/>
    </source>
</evidence>
<evidence type="ECO:0000256" key="1">
    <source>
        <dbReference type="ARBA" id="ARBA00000085"/>
    </source>
</evidence>
<evidence type="ECO:0000256" key="4">
    <source>
        <dbReference type="ARBA" id="ARBA00022475"/>
    </source>
</evidence>
<comment type="catalytic activity">
    <reaction evidence="1">
        <text>ATP + protein L-histidine = ADP + protein N-phospho-L-histidine.</text>
        <dbReference type="EC" id="2.7.13.3"/>
    </reaction>
</comment>
<keyword evidence="13" id="KW-0472">Membrane</keyword>
<evidence type="ECO:0000256" key="5">
    <source>
        <dbReference type="ARBA" id="ARBA00022553"/>
    </source>
</evidence>
<dbReference type="EMBL" id="ACCL02000020">
    <property type="protein sequence ID" value="EET59217.1"/>
    <property type="molecule type" value="Genomic_DNA"/>
</dbReference>
<keyword evidence="11" id="KW-1133">Transmembrane helix</keyword>
<dbReference type="EC" id="2.7.13.3" evidence="3"/>
<dbReference type="GO" id="GO:0005524">
    <property type="term" value="F:ATP binding"/>
    <property type="evidence" value="ECO:0007669"/>
    <property type="project" value="UniProtKB-KW"/>
</dbReference>
<comment type="subcellular location">
    <subcellularLocation>
        <location evidence="2">Cell membrane</location>
        <topology evidence="2">Multi-pass membrane protein</topology>
    </subcellularLocation>
</comment>
<evidence type="ECO:0000256" key="13">
    <source>
        <dbReference type="ARBA" id="ARBA00023136"/>
    </source>
</evidence>
<dbReference type="InterPro" id="IPR003594">
    <property type="entry name" value="HATPase_dom"/>
</dbReference>
<keyword evidence="17" id="KW-1185">Reference proteome</keyword>
<evidence type="ECO:0000256" key="9">
    <source>
        <dbReference type="ARBA" id="ARBA00022777"/>
    </source>
</evidence>
<dbReference type="CDD" id="cd18774">
    <property type="entry name" value="PDC2_HK_sensor"/>
    <property type="match status" value="1"/>
</dbReference>
<keyword evidence="12" id="KW-0902">Two-component regulatory system</keyword>
<dbReference type="InterPro" id="IPR036890">
    <property type="entry name" value="HATPase_C_sf"/>
</dbReference>
<evidence type="ECO:0000313" key="17">
    <source>
        <dbReference type="Proteomes" id="UP000005561"/>
    </source>
</evidence>
<proteinExistence type="predicted"/>
<evidence type="ECO:0000259" key="14">
    <source>
        <dbReference type="PROSITE" id="PS50109"/>
    </source>
</evidence>
<dbReference type="InterPro" id="IPR050640">
    <property type="entry name" value="Bact_2-comp_sensor_kinase"/>
</dbReference>
<dbReference type="CDD" id="cd06225">
    <property type="entry name" value="HAMP"/>
    <property type="match status" value="1"/>
</dbReference>
<dbReference type="SUPFAM" id="SSF158472">
    <property type="entry name" value="HAMP domain-like"/>
    <property type="match status" value="1"/>
</dbReference>
<dbReference type="InterPro" id="IPR005467">
    <property type="entry name" value="His_kinase_dom"/>
</dbReference>
<evidence type="ECO:0000256" key="2">
    <source>
        <dbReference type="ARBA" id="ARBA00004651"/>
    </source>
</evidence>
<organism evidence="16 17">
    <name type="scientific">Marvinbryantia formatexigens DSM 14469</name>
    <dbReference type="NCBI Taxonomy" id="478749"/>
    <lineage>
        <taxon>Bacteria</taxon>
        <taxon>Bacillati</taxon>
        <taxon>Bacillota</taxon>
        <taxon>Clostridia</taxon>
        <taxon>Lachnospirales</taxon>
        <taxon>Lachnospiraceae</taxon>
        <taxon>Marvinbryantia</taxon>
    </lineage>
</organism>
<dbReference type="Gene3D" id="6.10.340.10">
    <property type="match status" value="1"/>
</dbReference>
<evidence type="ECO:0000313" key="16">
    <source>
        <dbReference type="EMBL" id="EET59217.1"/>
    </source>
</evidence>
<keyword evidence="10" id="KW-0067">ATP-binding</keyword>
<dbReference type="SUPFAM" id="SSF55874">
    <property type="entry name" value="ATPase domain of HSP90 chaperone/DNA topoisomerase II/histidine kinase"/>
    <property type="match status" value="1"/>
</dbReference>
<keyword evidence="6" id="KW-0808">Transferase</keyword>
<dbReference type="PANTHER" id="PTHR34220">
    <property type="entry name" value="SENSOR HISTIDINE KINASE YPDA"/>
    <property type="match status" value="1"/>
</dbReference>
<dbReference type="Pfam" id="PF06580">
    <property type="entry name" value="His_kinase"/>
    <property type="match status" value="1"/>
</dbReference>
<dbReference type="eggNOG" id="COG2972">
    <property type="taxonomic scope" value="Bacteria"/>
</dbReference>
<feature type="domain" description="HAMP" evidence="15">
    <location>
        <begin position="329"/>
        <end position="381"/>
    </location>
</feature>
<keyword evidence="7" id="KW-0812">Transmembrane</keyword>
<dbReference type="GO" id="GO:0000155">
    <property type="term" value="F:phosphorelay sensor kinase activity"/>
    <property type="evidence" value="ECO:0007669"/>
    <property type="project" value="InterPro"/>
</dbReference>
<dbReference type="InterPro" id="IPR010559">
    <property type="entry name" value="Sig_transdc_His_kin_internal"/>
</dbReference>
<comment type="caution">
    <text evidence="16">The sequence shown here is derived from an EMBL/GenBank/DDBJ whole genome shotgun (WGS) entry which is preliminary data.</text>
</comment>
<evidence type="ECO:0000256" key="10">
    <source>
        <dbReference type="ARBA" id="ARBA00022840"/>
    </source>
</evidence>
<keyword evidence="5" id="KW-0597">Phosphoprotein</keyword>
<dbReference type="PROSITE" id="PS50109">
    <property type="entry name" value="HIS_KIN"/>
    <property type="match status" value="1"/>
</dbReference>
<dbReference type="GO" id="GO:0005886">
    <property type="term" value="C:plasma membrane"/>
    <property type="evidence" value="ECO:0007669"/>
    <property type="project" value="UniProtKB-SubCell"/>
</dbReference>
<evidence type="ECO:0000256" key="6">
    <source>
        <dbReference type="ARBA" id="ARBA00022679"/>
    </source>
</evidence>
<dbReference type="Proteomes" id="UP000005561">
    <property type="component" value="Unassembled WGS sequence"/>
</dbReference>
<feature type="domain" description="Histidine kinase" evidence="14">
    <location>
        <begin position="402"/>
        <end position="601"/>
    </location>
</feature>
<keyword evidence="4" id="KW-1003">Cell membrane</keyword>
<evidence type="ECO:0000256" key="11">
    <source>
        <dbReference type="ARBA" id="ARBA00022989"/>
    </source>
</evidence>
<dbReference type="Pfam" id="PF02518">
    <property type="entry name" value="HATPase_c"/>
    <property type="match status" value="1"/>
</dbReference>
<evidence type="ECO:0000259" key="15">
    <source>
        <dbReference type="PROSITE" id="PS50885"/>
    </source>
</evidence>
<dbReference type="Gene3D" id="3.30.565.10">
    <property type="entry name" value="Histidine kinase-like ATPase, C-terminal domain"/>
    <property type="match status" value="1"/>
</dbReference>
<dbReference type="InterPro" id="IPR003660">
    <property type="entry name" value="HAMP_dom"/>
</dbReference>